<dbReference type="InterPro" id="IPR051909">
    <property type="entry name" value="MFP_Cation_Efflux"/>
</dbReference>
<dbReference type="PANTHER" id="PTHR30097">
    <property type="entry name" value="CATION EFFLUX SYSTEM PROTEIN CUSB"/>
    <property type="match status" value="1"/>
</dbReference>
<dbReference type="EMBL" id="BAMW01000024">
    <property type="protein sequence ID" value="GAN63333.1"/>
    <property type="molecule type" value="Genomic_DNA"/>
</dbReference>
<dbReference type="Proteomes" id="UP000032673">
    <property type="component" value="Unassembled WGS sequence"/>
</dbReference>
<evidence type="ECO:0000313" key="6">
    <source>
        <dbReference type="EMBL" id="GAN63333.1"/>
    </source>
</evidence>
<dbReference type="RefSeq" id="WP_048845830.1">
    <property type="nucleotide sequence ID" value="NZ_BAMW01000024.1"/>
</dbReference>
<evidence type="ECO:0000313" key="8">
    <source>
        <dbReference type="Proteomes" id="UP000032673"/>
    </source>
</evidence>
<dbReference type="Gene3D" id="1.10.287.470">
    <property type="entry name" value="Helix hairpin bin"/>
    <property type="match status" value="1"/>
</dbReference>
<evidence type="ECO:0000313" key="7">
    <source>
        <dbReference type="EMBL" id="GEN03838.1"/>
    </source>
</evidence>
<dbReference type="NCBIfam" id="TIGR01730">
    <property type="entry name" value="RND_mfp"/>
    <property type="match status" value="1"/>
</dbReference>
<dbReference type="GO" id="GO:0016020">
    <property type="term" value="C:membrane"/>
    <property type="evidence" value="ECO:0007669"/>
    <property type="project" value="InterPro"/>
</dbReference>
<keyword evidence="3" id="KW-0732">Signal</keyword>
<comment type="caution">
    <text evidence="7">The sequence shown here is derived from an EMBL/GenBank/DDBJ whole genome shotgun (WGS) entry which is preliminary data.</text>
</comment>
<dbReference type="AlphaFoldDB" id="A0A6N3T7D0"/>
<evidence type="ECO:0000256" key="1">
    <source>
        <dbReference type="ARBA" id="ARBA00009477"/>
    </source>
</evidence>
<dbReference type="SUPFAM" id="SSF111369">
    <property type="entry name" value="HlyD-like secretion proteins"/>
    <property type="match status" value="1"/>
</dbReference>
<dbReference type="Pfam" id="PF25954">
    <property type="entry name" value="Beta-barrel_RND_2"/>
    <property type="match status" value="1"/>
</dbReference>
<dbReference type="InterPro" id="IPR006143">
    <property type="entry name" value="RND_pump_MFP"/>
</dbReference>
<comment type="similarity">
    <text evidence="1">Belongs to the membrane fusion protein (MFP) (TC 8.A.1) family.</text>
</comment>
<dbReference type="GO" id="GO:0030313">
    <property type="term" value="C:cell envelope"/>
    <property type="evidence" value="ECO:0007669"/>
    <property type="project" value="TreeGrafter"/>
</dbReference>
<keyword evidence="2" id="KW-0813">Transport</keyword>
<accession>A0A6N3T7D0</accession>
<name>A0A6N3T7D0_9PROT</name>
<feature type="domain" description="CusB-like beta-barrel" evidence="4">
    <location>
        <begin position="229"/>
        <end position="306"/>
    </location>
</feature>
<organism evidence="7 9">
    <name type="scientific">Acetobacter indonesiensis</name>
    <dbReference type="NCBI Taxonomy" id="104101"/>
    <lineage>
        <taxon>Bacteria</taxon>
        <taxon>Pseudomonadati</taxon>
        <taxon>Pseudomonadota</taxon>
        <taxon>Alphaproteobacteria</taxon>
        <taxon>Acetobacterales</taxon>
        <taxon>Acetobacteraceae</taxon>
        <taxon>Acetobacter</taxon>
    </lineage>
</organism>
<dbReference type="InterPro" id="IPR058792">
    <property type="entry name" value="Beta-barrel_RND_2"/>
</dbReference>
<dbReference type="GO" id="GO:0022857">
    <property type="term" value="F:transmembrane transporter activity"/>
    <property type="evidence" value="ECO:0007669"/>
    <property type="project" value="InterPro"/>
</dbReference>
<evidence type="ECO:0000259" key="4">
    <source>
        <dbReference type="Pfam" id="PF25954"/>
    </source>
</evidence>
<feature type="chain" id="PRO_5026754819" evidence="3">
    <location>
        <begin position="22"/>
        <end position="385"/>
    </location>
</feature>
<evidence type="ECO:0000256" key="3">
    <source>
        <dbReference type="SAM" id="SignalP"/>
    </source>
</evidence>
<reference evidence="6 8" key="1">
    <citation type="submission" date="2012-11" db="EMBL/GenBank/DDBJ databases">
        <title>Whole genome sequence of Acetobacter indonesiensis 5H-1.</title>
        <authorList>
            <person name="Azuma Y."/>
            <person name="Higashiura N."/>
            <person name="Hirakawa H."/>
            <person name="Matsushita K."/>
        </authorList>
    </citation>
    <scope>NUCLEOTIDE SEQUENCE [LARGE SCALE GENOMIC DNA]</scope>
    <source>
        <strain evidence="6 8">5H-1</strain>
    </source>
</reference>
<dbReference type="Pfam" id="PF25975">
    <property type="entry name" value="CzcB_C"/>
    <property type="match status" value="1"/>
</dbReference>
<dbReference type="PANTHER" id="PTHR30097:SF4">
    <property type="entry name" value="SLR6042 PROTEIN"/>
    <property type="match status" value="1"/>
</dbReference>
<feature type="domain" description="CzcB-like C-terminal circularly permuted SH3-like" evidence="5">
    <location>
        <begin position="313"/>
        <end position="374"/>
    </location>
</feature>
<dbReference type="Proteomes" id="UP000321104">
    <property type="component" value="Unassembled WGS sequence"/>
</dbReference>
<dbReference type="GO" id="GO:0015679">
    <property type="term" value="P:plasma membrane copper ion transport"/>
    <property type="evidence" value="ECO:0007669"/>
    <property type="project" value="TreeGrafter"/>
</dbReference>
<reference evidence="7 9" key="2">
    <citation type="submission" date="2019-07" db="EMBL/GenBank/DDBJ databases">
        <title>Whole genome shotgun sequence of Acetobacter indonesiensis NBRC 16471.</title>
        <authorList>
            <person name="Hosoyama A."/>
            <person name="Uohara A."/>
            <person name="Ohji S."/>
            <person name="Ichikawa N."/>
        </authorList>
    </citation>
    <scope>NUCLEOTIDE SEQUENCE [LARGE SCALE GENOMIC DNA]</scope>
    <source>
        <strain evidence="7 9">NBRC 16471</strain>
    </source>
</reference>
<dbReference type="Gene3D" id="2.40.50.100">
    <property type="match status" value="1"/>
</dbReference>
<dbReference type="EMBL" id="BJXQ01000010">
    <property type="protein sequence ID" value="GEN03838.1"/>
    <property type="molecule type" value="Genomic_DNA"/>
</dbReference>
<evidence type="ECO:0000259" key="5">
    <source>
        <dbReference type="Pfam" id="PF25975"/>
    </source>
</evidence>
<dbReference type="Gene3D" id="2.40.30.170">
    <property type="match status" value="1"/>
</dbReference>
<proteinExistence type="inferred from homology"/>
<sequence>MKTRDILAAAILAAAPAAAHAETPAWLRPVHLAVDGQESEKLVIVPIHSGELRATIPAMASVTSNTARSIVIRPAGSGKVTNVSITPGQHVRQGQVMITYTDHTLHELYLQRDQARAALMSARASVAEASIAYQRGRDLSGSTVSAGEVQKRLAARQQADAALAARQADIGTIEHRLTEEFTSVTETIGHGEDSRLISPVNGVVQNLNTAIAADVTAGEAVAVVTDLSTVWIVAQVRPQEAATLAIGGRMTARPAGNEGATPVVAAISTIDGMADPSTGLLRVVSVVDNRSGDLRPGEMLDAQLETTRGVSGIIVPIAALQDIDGHSIVYTPHGKDEFRAHEVRVLLATDDQAVIQSDLKSGDRVVAAGSFALKGTALLADESGG</sequence>
<evidence type="ECO:0000313" key="9">
    <source>
        <dbReference type="Proteomes" id="UP000321104"/>
    </source>
</evidence>
<dbReference type="Gene3D" id="2.40.420.20">
    <property type="match status" value="1"/>
</dbReference>
<evidence type="ECO:0000256" key="2">
    <source>
        <dbReference type="ARBA" id="ARBA00022448"/>
    </source>
</evidence>
<keyword evidence="8" id="KW-1185">Reference proteome</keyword>
<dbReference type="GO" id="GO:0060003">
    <property type="term" value="P:copper ion export"/>
    <property type="evidence" value="ECO:0007669"/>
    <property type="project" value="TreeGrafter"/>
</dbReference>
<protein>
    <submittedName>
        <fullName evidence="6">Heavy metal/cation efflux pump CzcB/HlyD</fullName>
    </submittedName>
    <submittedName>
        <fullName evidence="7">RND transporter</fullName>
    </submittedName>
</protein>
<dbReference type="InterPro" id="IPR058649">
    <property type="entry name" value="CzcB_C"/>
</dbReference>
<feature type="signal peptide" evidence="3">
    <location>
        <begin position="1"/>
        <end position="21"/>
    </location>
</feature>
<gene>
    <name evidence="6" type="ORF">Abin_024_118</name>
    <name evidence="7" type="ORF">AIN02nite_18630</name>
</gene>